<accession>A0A3L8S192</accession>
<dbReference type="OrthoDB" id="10538914at2759"/>
<keyword evidence="3" id="KW-1185">Reference proteome</keyword>
<evidence type="ECO:0000256" key="1">
    <source>
        <dbReference type="SAM" id="MobiDB-lite"/>
    </source>
</evidence>
<dbReference type="EMBL" id="QUSF01000098">
    <property type="protein sequence ID" value="RLV92722.1"/>
    <property type="molecule type" value="Genomic_DNA"/>
</dbReference>
<name>A0A3L8S192_CHLGU</name>
<dbReference type="AlphaFoldDB" id="A0A3L8S192"/>
<proteinExistence type="predicted"/>
<feature type="region of interest" description="Disordered" evidence="1">
    <location>
        <begin position="53"/>
        <end position="84"/>
    </location>
</feature>
<sequence length="171" mass="18192">MLKAPPVWLSEGPLPTAPLLLSVTATLSRFPLNSGTPHSRRLAQTASLFRGKAAGAGTSHPGSIRMPARLASPSPGSLRAGSAVGGSMEDAEGCFVLQVGEQGGSLGCLLSVQELHDVFASSRKAEIEDISSKTKWLSYSPGLESRLFLMLYPKERGLAVEEQHSERFTKM</sequence>
<evidence type="ECO:0000313" key="2">
    <source>
        <dbReference type="EMBL" id="RLV92722.1"/>
    </source>
</evidence>
<dbReference type="Proteomes" id="UP000276834">
    <property type="component" value="Unassembled WGS sequence"/>
</dbReference>
<evidence type="ECO:0000313" key="3">
    <source>
        <dbReference type="Proteomes" id="UP000276834"/>
    </source>
</evidence>
<gene>
    <name evidence="2" type="ORF">DV515_00013675</name>
</gene>
<comment type="caution">
    <text evidence="2">The sequence shown here is derived from an EMBL/GenBank/DDBJ whole genome shotgun (WGS) entry which is preliminary data.</text>
</comment>
<protein>
    <submittedName>
        <fullName evidence="2">Uncharacterized protein</fullName>
    </submittedName>
</protein>
<organism evidence="2 3">
    <name type="scientific">Chloebia gouldiae</name>
    <name type="common">Gouldian finch</name>
    <name type="synonym">Erythrura gouldiae</name>
    <dbReference type="NCBI Taxonomy" id="44316"/>
    <lineage>
        <taxon>Eukaryota</taxon>
        <taxon>Metazoa</taxon>
        <taxon>Chordata</taxon>
        <taxon>Craniata</taxon>
        <taxon>Vertebrata</taxon>
        <taxon>Euteleostomi</taxon>
        <taxon>Archelosauria</taxon>
        <taxon>Archosauria</taxon>
        <taxon>Dinosauria</taxon>
        <taxon>Saurischia</taxon>
        <taxon>Theropoda</taxon>
        <taxon>Coelurosauria</taxon>
        <taxon>Aves</taxon>
        <taxon>Neognathae</taxon>
        <taxon>Neoaves</taxon>
        <taxon>Telluraves</taxon>
        <taxon>Australaves</taxon>
        <taxon>Passeriformes</taxon>
        <taxon>Passeroidea</taxon>
        <taxon>Passeridae</taxon>
        <taxon>Chloebia</taxon>
    </lineage>
</organism>
<reference evidence="2 3" key="1">
    <citation type="journal article" date="2018" name="Proc. R. Soc. B">
        <title>A non-coding region near Follistatin controls head colour polymorphism in the Gouldian finch.</title>
        <authorList>
            <person name="Toomey M.B."/>
            <person name="Marques C.I."/>
            <person name="Andrade P."/>
            <person name="Araujo P.M."/>
            <person name="Sabatino S."/>
            <person name="Gazda M.A."/>
            <person name="Afonso S."/>
            <person name="Lopes R.J."/>
            <person name="Corbo J.C."/>
            <person name="Carneiro M."/>
        </authorList>
    </citation>
    <scope>NUCLEOTIDE SEQUENCE [LARGE SCALE GENOMIC DNA]</scope>
    <source>
        <strain evidence="2">Red01</strain>
        <tissue evidence="2">Muscle</tissue>
    </source>
</reference>